<feature type="region of interest" description="Disordered" evidence="1">
    <location>
        <begin position="289"/>
        <end position="324"/>
    </location>
</feature>
<accession>A0A6A6CSE3</accession>
<sequence length="395" mass="43549">MSSTMQSNTNAAAQTSTELWRCADRSCNTGQTYLSRAEYGRKVVSDFFGRNKRETKEIHADVWHMMCRKSYQRSKYAAEKAGPKPLCEFYLEHIKAQLERIRLWRPEATFTIQLERPAKQRLTLYHDALRRNGGNAGEAKAAVAVQPALGAKGKVKPLSLVDAVKVEHAEHIDAFFSGSNKSLDYLVSTVVPWIEGEVERDSMVQMPPIEFLLHKPAAGEVVHDPSTNYERWVASVDGVSFPASASPSPPPKKRKSPTITINPRRAAELLARPPPTLKLNFKKAAESLAASPPSIHLPRPASDLPLYRPPPPIGESSKKRKRPASIDTALANGTGTTAPATPGSAYTLVDVPPMMRRGMVFGGGTKTYVRRDERDGHESEAECDESPLAKKSRVD</sequence>
<evidence type="ECO:0000256" key="1">
    <source>
        <dbReference type="SAM" id="MobiDB-lite"/>
    </source>
</evidence>
<dbReference type="RefSeq" id="XP_033670884.1">
    <property type="nucleotide sequence ID" value="XM_033805018.1"/>
</dbReference>
<feature type="region of interest" description="Disordered" evidence="1">
    <location>
        <begin position="241"/>
        <end position="273"/>
    </location>
</feature>
<reference evidence="2" key="1">
    <citation type="journal article" date="2020" name="Stud. Mycol.">
        <title>101 Dothideomycetes genomes: a test case for predicting lifestyles and emergence of pathogens.</title>
        <authorList>
            <person name="Haridas S."/>
            <person name="Albert R."/>
            <person name="Binder M."/>
            <person name="Bloem J."/>
            <person name="Labutti K."/>
            <person name="Salamov A."/>
            <person name="Andreopoulos B."/>
            <person name="Baker S."/>
            <person name="Barry K."/>
            <person name="Bills G."/>
            <person name="Bluhm B."/>
            <person name="Cannon C."/>
            <person name="Castanera R."/>
            <person name="Culley D."/>
            <person name="Daum C."/>
            <person name="Ezra D."/>
            <person name="Gonzalez J."/>
            <person name="Henrissat B."/>
            <person name="Kuo A."/>
            <person name="Liang C."/>
            <person name="Lipzen A."/>
            <person name="Lutzoni F."/>
            <person name="Magnuson J."/>
            <person name="Mondo S."/>
            <person name="Nolan M."/>
            <person name="Ohm R."/>
            <person name="Pangilinan J."/>
            <person name="Park H.-J."/>
            <person name="Ramirez L."/>
            <person name="Alfaro M."/>
            <person name="Sun H."/>
            <person name="Tritt A."/>
            <person name="Yoshinaga Y."/>
            <person name="Zwiers L.-H."/>
            <person name="Turgeon B."/>
            <person name="Goodwin S."/>
            <person name="Spatafora J."/>
            <person name="Crous P."/>
            <person name="Grigoriev I."/>
        </authorList>
    </citation>
    <scope>NUCLEOTIDE SEQUENCE</scope>
    <source>
        <strain evidence="2">ATCC 36951</strain>
    </source>
</reference>
<proteinExistence type="predicted"/>
<organism evidence="2 3">
    <name type="scientific">Zasmidium cellare ATCC 36951</name>
    <dbReference type="NCBI Taxonomy" id="1080233"/>
    <lineage>
        <taxon>Eukaryota</taxon>
        <taxon>Fungi</taxon>
        <taxon>Dikarya</taxon>
        <taxon>Ascomycota</taxon>
        <taxon>Pezizomycotina</taxon>
        <taxon>Dothideomycetes</taxon>
        <taxon>Dothideomycetidae</taxon>
        <taxon>Mycosphaerellales</taxon>
        <taxon>Mycosphaerellaceae</taxon>
        <taxon>Zasmidium</taxon>
    </lineage>
</organism>
<feature type="region of interest" description="Disordered" evidence="1">
    <location>
        <begin position="361"/>
        <end position="395"/>
    </location>
</feature>
<dbReference type="OrthoDB" id="4161595at2759"/>
<name>A0A6A6CSE3_ZASCE</name>
<gene>
    <name evidence="2" type="ORF">M409DRAFT_19610</name>
</gene>
<dbReference type="AlphaFoldDB" id="A0A6A6CSE3"/>
<protein>
    <submittedName>
        <fullName evidence="2">Uncharacterized protein</fullName>
    </submittedName>
</protein>
<feature type="compositionally biased region" description="Basic and acidic residues" evidence="1">
    <location>
        <begin position="369"/>
        <end position="380"/>
    </location>
</feature>
<dbReference type="GeneID" id="54558290"/>
<dbReference type="EMBL" id="ML993586">
    <property type="protein sequence ID" value="KAF2169995.1"/>
    <property type="molecule type" value="Genomic_DNA"/>
</dbReference>
<evidence type="ECO:0000313" key="2">
    <source>
        <dbReference type="EMBL" id="KAF2169995.1"/>
    </source>
</evidence>
<dbReference type="Proteomes" id="UP000799537">
    <property type="component" value="Unassembled WGS sequence"/>
</dbReference>
<evidence type="ECO:0000313" key="3">
    <source>
        <dbReference type="Proteomes" id="UP000799537"/>
    </source>
</evidence>
<keyword evidence="3" id="KW-1185">Reference proteome</keyword>